<evidence type="ECO:0000313" key="3">
    <source>
        <dbReference type="Proteomes" id="UP000642829"/>
    </source>
</evidence>
<sequence>MLFTCMAFVLPLGADTTWNGSGGNNNVNNSSNWTAGVPLTNNSAKGQILTFGAESGGGDYIVLLNQGDNKDVQDAGTILINGGSTGYTFNRTGSHSYAVFGRDPTGNSIVNTSGNLATFNVPIEQSAQNSSSFTESIWSPGSGGLMFNQTVSFANSAKDVLVSGSGNVDLNGSSSLANSTGSSAVIYAGTGTTITVSGTVGITGDNAGMHGIGVRGGTFLLDGPTGVDLIQDSDNTARGTRLELQGGTFGYTSADNDVRRAEFYRSLTATADSTIQFGNNVGGGTIAFVDTNTTGGNFNNNIIVMSNWNGTFDTGGGTDQFVFSSLYNGTTEVMVGDTLPNVRIFASDGFAYYAQAIASPTYLGAIELVPGMKILPEPTTYAFGGFFILSIVFFEWRRRNKVIMFSEIV</sequence>
<comment type="caution">
    <text evidence="2">The sequence shown here is derived from an EMBL/GenBank/DDBJ whole genome shotgun (WGS) entry which is preliminary data.</text>
</comment>
<dbReference type="AlphaFoldDB" id="A0A8J3GEP2"/>
<evidence type="ECO:0000256" key="1">
    <source>
        <dbReference type="SAM" id="Phobius"/>
    </source>
</evidence>
<dbReference type="Proteomes" id="UP000642829">
    <property type="component" value="Unassembled WGS sequence"/>
</dbReference>
<reference evidence="2" key="2">
    <citation type="submission" date="2020-09" db="EMBL/GenBank/DDBJ databases">
        <authorList>
            <person name="Sun Q."/>
            <person name="Kim S."/>
        </authorList>
    </citation>
    <scope>NUCLEOTIDE SEQUENCE</scope>
    <source>
        <strain evidence="2">KCTC 12870</strain>
    </source>
</reference>
<keyword evidence="1" id="KW-1133">Transmembrane helix</keyword>
<organism evidence="2 3">
    <name type="scientific">Cerasicoccus arenae</name>
    <dbReference type="NCBI Taxonomy" id="424488"/>
    <lineage>
        <taxon>Bacteria</taxon>
        <taxon>Pseudomonadati</taxon>
        <taxon>Verrucomicrobiota</taxon>
        <taxon>Opitutia</taxon>
        <taxon>Puniceicoccales</taxon>
        <taxon>Cerasicoccaceae</taxon>
        <taxon>Cerasicoccus</taxon>
    </lineage>
</organism>
<accession>A0A8J3GEP2</accession>
<keyword evidence="1" id="KW-0812">Transmembrane</keyword>
<reference evidence="2" key="1">
    <citation type="journal article" date="2014" name="Int. J. Syst. Evol. Microbiol.">
        <title>Complete genome sequence of Corynebacterium casei LMG S-19264T (=DSM 44701T), isolated from a smear-ripened cheese.</title>
        <authorList>
            <consortium name="US DOE Joint Genome Institute (JGI-PGF)"/>
            <person name="Walter F."/>
            <person name="Albersmeier A."/>
            <person name="Kalinowski J."/>
            <person name="Ruckert C."/>
        </authorList>
    </citation>
    <scope>NUCLEOTIDE SEQUENCE</scope>
    <source>
        <strain evidence="2">KCTC 12870</strain>
    </source>
</reference>
<gene>
    <name evidence="2" type="ORF">GCM10007047_30080</name>
</gene>
<keyword evidence="1" id="KW-0472">Membrane</keyword>
<protein>
    <submittedName>
        <fullName evidence="2">Uncharacterized protein</fullName>
    </submittedName>
</protein>
<dbReference type="RefSeq" id="WP_189516708.1">
    <property type="nucleotide sequence ID" value="NZ_BMXG01000024.1"/>
</dbReference>
<feature type="transmembrane region" description="Helical" evidence="1">
    <location>
        <begin position="379"/>
        <end position="396"/>
    </location>
</feature>
<dbReference type="EMBL" id="BMXG01000024">
    <property type="protein sequence ID" value="GHC10740.1"/>
    <property type="molecule type" value="Genomic_DNA"/>
</dbReference>
<name>A0A8J3GEP2_9BACT</name>
<evidence type="ECO:0000313" key="2">
    <source>
        <dbReference type="EMBL" id="GHC10740.1"/>
    </source>
</evidence>
<proteinExistence type="predicted"/>
<keyword evidence="3" id="KW-1185">Reference proteome</keyword>